<protein>
    <recommendedName>
        <fullName evidence="5">Frizzled/Smoothened transmembrane domain-containing protein</fullName>
    </recommendedName>
</protein>
<organism evidence="3 4">
    <name type="scientific">Nesidiocoris tenuis</name>
    <dbReference type="NCBI Taxonomy" id="355587"/>
    <lineage>
        <taxon>Eukaryota</taxon>
        <taxon>Metazoa</taxon>
        <taxon>Ecdysozoa</taxon>
        <taxon>Arthropoda</taxon>
        <taxon>Hexapoda</taxon>
        <taxon>Insecta</taxon>
        <taxon>Pterygota</taxon>
        <taxon>Neoptera</taxon>
        <taxon>Paraneoptera</taxon>
        <taxon>Hemiptera</taxon>
        <taxon>Heteroptera</taxon>
        <taxon>Panheteroptera</taxon>
        <taxon>Cimicomorpha</taxon>
        <taxon>Miridae</taxon>
        <taxon>Dicyphina</taxon>
        <taxon>Nesidiocoris</taxon>
    </lineage>
</organism>
<evidence type="ECO:0000256" key="2">
    <source>
        <dbReference type="SAM" id="SignalP"/>
    </source>
</evidence>
<keyword evidence="2" id="KW-0732">Signal</keyword>
<proteinExistence type="predicted"/>
<evidence type="ECO:0000313" key="3">
    <source>
        <dbReference type="EMBL" id="BES96059.1"/>
    </source>
</evidence>
<feature type="region of interest" description="Disordered" evidence="1">
    <location>
        <begin position="58"/>
        <end position="79"/>
    </location>
</feature>
<evidence type="ECO:0000256" key="1">
    <source>
        <dbReference type="SAM" id="MobiDB-lite"/>
    </source>
</evidence>
<name>A0ABN7AXL9_9HEMI</name>
<accession>A0ABN7AXL9</accession>
<feature type="chain" id="PRO_5045985641" description="Frizzled/Smoothened transmembrane domain-containing protein" evidence="2">
    <location>
        <begin position="18"/>
        <end position="79"/>
    </location>
</feature>
<dbReference type="EMBL" id="AP028914">
    <property type="protein sequence ID" value="BES96059.1"/>
    <property type="molecule type" value="Genomic_DNA"/>
</dbReference>
<sequence length="79" mass="8492">MAVLVFLIADLTTFQKCANDSAKWRKIFRWLSPSNGPSGTICQPSEVVSLTSDGIRDSKVAENNRTGSARSSSSSPDIS</sequence>
<evidence type="ECO:0008006" key="5">
    <source>
        <dbReference type="Google" id="ProtNLM"/>
    </source>
</evidence>
<gene>
    <name evidence="3" type="ORF">NTJ_08868</name>
</gene>
<feature type="compositionally biased region" description="Low complexity" evidence="1">
    <location>
        <begin position="68"/>
        <end position="79"/>
    </location>
</feature>
<keyword evidence="4" id="KW-1185">Reference proteome</keyword>
<evidence type="ECO:0000313" key="4">
    <source>
        <dbReference type="Proteomes" id="UP001307889"/>
    </source>
</evidence>
<feature type="signal peptide" evidence="2">
    <location>
        <begin position="1"/>
        <end position="17"/>
    </location>
</feature>
<dbReference type="Proteomes" id="UP001307889">
    <property type="component" value="Chromosome 6"/>
</dbReference>
<reference evidence="3 4" key="1">
    <citation type="submission" date="2023-09" db="EMBL/GenBank/DDBJ databases">
        <title>Nesidiocoris tenuis whole genome shotgun sequence.</title>
        <authorList>
            <person name="Shibata T."/>
            <person name="Shimoda M."/>
            <person name="Kobayashi T."/>
            <person name="Uehara T."/>
        </authorList>
    </citation>
    <scope>NUCLEOTIDE SEQUENCE [LARGE SCALE GENOMIC DNA]</scope>
    <source>
        <strain evidence="3 4">Japan</strain>
    </source>
</reference>